<evidence type="ECO:0000313" key="7">
    <source>
        <dbReference type="Proteomes" id="UP000019194"/>
    </source>
</evidence>
<accession>A0A7G2IXK4</accession>
<keyword evidence="3" id="KW-0238">DNA-binding</keyword>
<dbReference type="SUPFAM" id="SSF46785">
    <property type="entry name" value="Winged helix' DNA-binding domain"/>
    <property type="match status" value="1"/>
</dbReference>
<sequence length="137" mass="15138">MRSLAGDVIKQAFSQQTDEKLHRRLYAAICSCILEGSLKPATRMPPSRDLAGELALSRNTVLRVYEQLQAEGYISARTSSGTFVTDSVLDNLNLRPNKEPVAAALEDHTRLSARCLELLGNASASPRQWGAFYSRRT</sequence>
<dbReference type="SMART" id="SM00345">
    <property type="entry name" value="HTH_GNTR"/>
    <property type="match status" value="1"/>
</dbReference>
<dbReference type="InterPro" id="IPR036388">
    <property type="entry name" value="WH-like_DNA-bd_sf"/>
</dbReference>
<dbReference type="GO" id="GO:0008483">
    <property type="term" value="F:transaminase activity"/>
    <property type="evidence" value="ECO:0007669"/>
    <property type="project" value="UniProtKB-KW"/>
</dbReference>
<dbReference type="CDD" id="cd07377">
    <property type="entry name" value="WHTH_GntR"/>
    <property type="match status" value="1"/>
</dbReference>
<keyword evidence="4" id="KW-0804">Transcription</keyword>
<proteinExistence type="predicted"/>
<dbReference type="InterPro" id="IPR051446">
    <property type="entry name" value="HTH_trans_reg/aminotransferase"/>
</dbReference>
<name>A0A7G2IXK4_CITFR</name>
<evidence type="ECO:0000256" key="4">
    <source>
        <dbReference type="ARBA" id="ARBA00023163"/>
    </source>
</evidence>
<dbReference type="Proteomes" id="UP000019194">
    <property type="component" value="Unassembled WGS sequence"/>
</dbReference>
<dbReference type="PANTHER" id="PTHR46577:SF1">
    <property type="entry name" value="HTH-TYPE TRANSCRIPTIONAL REGULATORY PROTEIN GABR"/>
    <property type="match status" value="1"/>
</dbReference>
<dbReference type="InterPro" id="IPR000524">
    <property type="entry name" value="Tscrpt_reg_HTH_GntR"/>
</dbReference>
<evidence type="ECO:0000313" key="6">
    <source>
        <dbReference type="EMBL" id="CDL40354.1"/>
    </source>
</evidence>
<evidence type="ECO:0000256" key="2">
    <source>
        <dbReference type="ARBA" id="ARBA00023015"/>
    </source>
</evidence>
<dbReference type="Gene3D" id="1.10.10.10">
    <property type="entry name" value="Winged helix-like DNA-binding domain superfamily/Winged helix DNA-binding domain"/>
    <property type="match status" value="1"/>
</dbReference>
<dbReference type="AlphaFoldDB" id="A0A7G2IXK4"/>
<organism evidence="6 7">
    <name type="scientific">Citrobacter freundii</name>
    <dbReference type="NCBI Taxonomy" id="546"/>
    <lineage>
        <taxon>Bacteria</taxon>
        <taxon>Pseudomonadati</taxon>
        <taxon>Pseudomonadota</taxon>
        <taxon>Gammaproteobacteria</taxon>
        <taxon>Enterobacterales</taxon>
        <taxon>Enterobacteriaceae</taxon>
        <taxon>Citrobacter</taxon>
        <taxon>Citrobacter freundii complex</taxon>
    </lineage>
</organism>
<comment type="caution">
    <text evidence="6">The sequence shown here is derived from an EMBL/GenBank/DDBJ whole genome shotgun (WGS) entry which is preliminary data.</text>
</comment>
<dbReference type="EMBL" id="CBWP010000071">
    <property type="protein sequence ID" value="CDL40354.1"/>
    <property type="molecule type" value="Genomic_DNA"/>
</dbReference>
<reference evidence="6 7" key="1">
    <citation type="submission" date="2013-10" db="EMBL/GenBank/DDBJ databases">
        <title>Antibiotic resistance diversity of beta-lactamase producers in the General Hospital Vienna.</title>
        <authorList>
            <person name="Barisic I."/>
            <person name="Mitteregger D."/>
            <person name="Hirschl A.M."/>
            <person name="Noehammer C."/>
            <person name="Wiesinger-Mayr H."/>
        </authorList>
    </citation>
    <scope>NUCLEOTIDE SEQUENCE [LARGE SCALE GENOMIC DNA]</scope>
    <source>
        <strain evidence="6 7">ISC11</strain>
    </source>
</reference>
<dbReference type="GO" id="GO:0003700">
    <property type="term" value="F:DNA-binding transcription factor activity"/>
    <property type="evidence" value="ECO:0007669"/>
    <property type="project" value="InterPro"/>
</dbReference>
<feature type="domain" description="HTH gntR-type" evidence="5">
    <location>
        <begin position="19"/>
        <end position="87"/>
    </location>
</feature>
<evidence type="ECO:0000256" key="1">
    <source>
        <dbReference type="ARBA" id="ARBA00022898"/>
    </source>
</evidence>
<dbReference type="GO" id="GO:0003677">
    <property type="term" value="F:DNA binding"/>
    <property type="evidence" value="ECO:0007669"/>
    <property type="project" value="UniProtKB-KW"/>
</dbReference>
<dbReference type="Pfam" id="PF00392">
    <property type="entry name" value="GntR"/>
    <property type="match status" value="1"/>
</dbReference>
<protein>
    <submittedName>
        <fullName evidence="6">Transcriptional regulator GabR of GABA utilization (GntR family with aminotransferase-like domain)</fullName>
    </submittedName>
</protein>
<keyword evidence="1" id="KW-0663">Pyridoxal phosphate</keyword>
<dbReference type="PROSITE" id="PS50949">
    <property type="entry name" value="HTH_GNTR"/>
    <property type="match status" value="1"/>
</dbReference>
<dbReference type="PANTHER" id="PTHR46577">
    <property type="entry name" value="HTH-TYPE TRANSCRIPTIONAL REGULATORY PROTEIN GABR"/>
    <property type="match status" value="1"/>
</dbReference>
<dbReference type="InterPro" id="IPR036390">
    <property type="entry name" value="WH_DNA-bd_sf"/>
</dbReference>
<evidence type="ECO:0000256" key="3">
    <source>
        <dbReference type="ARBA" id="ARBA00023125"/>
    </source>
</evidence>
<keyword evidence="2" id="KW-0805">Transcription regulation</keyword>
<evidence type="ECO:0000259" key="5">
    <source>
        <dbReference type="PROSITE" id="PS50949"/>
    </source>
</evidence>
<dbReference type="PRINTS" id="PR00035">
    <property type="entry name" value="HTHGNTR"/>
</dbReference>